<comment type="similarity">
    <text evidence="1">Belongs to the beta type-B retroviral polymerase family. HERV class-II K(HML-2) pol subfamily.</text>
</comment>
<dbReference type="Pfam" id="PF17919">
    <property type="entry name" value="RT_RNaseH_2"/>
    <property type="match status" value="1"/>
</dbReference>
<dbReference type="InterPro" id="IPR002156">
    <property type="entry name" value="RNaseH_domain"/>
</dbReference>
<feature type="domain" description="Integrase catalytic" evidence="5">
    <location>
        <begin position="1079"/>
        <end position="1250"/>
    </location>
</feature>
<dbReference type="InterPro" id="IPR043502">
    <property type="entry name" value="DNA/RNA_pol_sf"/>
</dbReference>
<protein>
    <recommendedName>
        <fullName evidence="2">ribonuclease H</fullName>
        <ecNumber evidence="2">3.1.26.4</ecNumber>
    </recommendedName>
</protein>
<feature type="domain" description="Integrase catalytic" evidence="5">
    <location>
        <begin position="21"/>
        <end position="195"/>
    </location>
</feature>
<dbReference type="EMBL" id="QRBI01000126">
    <property type="protein sequence ID" value="RMC04182.1"/>
    <property type="molecule type" value="Genomic_DNA"/>
</dbReference>
<dbReference type="InterPro" id="IPR043128">
    <property type="entry name" value="Rev_trsase/Diguanyl_cyclase"/>
</dbReference>
<dbReference type="InterPro" id="IPR001584">
    <property type="entry name" value="Integrase_cat-core"/>
</dbReference>
<dbReference type="PROSITE" id="PS50878">
    <property type="entry name" value="RT_POL"/>
    <property type="match status" value="1"/>
</dbReference>
<evidence type="ECO:0000256" key="1">
    <source>
        <dbReference type="ARBA" id="ARBA00010879"/>
    </source>
</evidence>
<dbReference type="PROSITE" id="PS50879">
    <property type="entry name" value="RNASE_H_1"/>
    <property type="match status" value="1"/>
</dbReference>
<dbReference type="Gene3D" id="3.30.70.270">
    <property type="match status" value="2"/>
</dbReference>
<dbReference type="GO" id="GO:0003676">
    <property type="term" value="F:nucleic acid binding"/>
    <property type="evidence" value="ECO:0007669"/>
    <property type="project" value="InterPro"/>
</dbReference>
<reference evidence="6 7" key="1">
    <citation type="submission" date="2018-07" db="EMBL/GenBank/DDBJ databases">
        <title>A high quality draft genome assembly of the barn swallow (H. rustica rustica).</title>
        <authorList>
            <person name="Formenti G."/>
            <person name="Chiara M."/>
            <person name="Poveda L."/>
            <person name="Francoijs K.-J."/>
            <person name="Bonisoli-Alquati A."/>
            <person name="Canova L."/>
            <person name="Gianfranceschi L."/>
            <person name="Horner D.S."/>
            <person name="Saino N."/>
        </authorList>
    </citation>
    <scope>NUCLEOTIDE SEQUENCE [LARGE SCALE GENOMIC DNA]</scope>
    <source>
        <strain evidence="6">Chelidonia</strain>
        <tissue evidence="6">Blood</tissue>
    </source>
</reference>
<proteinExistence type="inferred from homology"/>
<gene>
    <name evidence="6" type="ORF">DUI87_19001</name>
</gene>
<feature type="domain" description="Reverse transcriptase" evidence="3">
    <location>
        <begin position="469"/>
        <end position="650"/>
    </location>
</feature>
<dbReference type="EC" id="3.1.26.4" evidence="2"/>
<dbReference type="GO" id="GO:0004523">
    <property type="term" value="F:RNA-DNA hybrid ribonuclease activity"/>
    <property type="evidence" value="ECO:0007669"/>
    <property type="project" value="UniProtKB-EC"/>
</dbReference>
<evidence type="ECO:0000259" key="4">
    <source>
        <dbReference type="PROSITE" id="PS50879"/>
    </source>
</evidence>
<dbReference type="Gene3D" id="3.30.420.10">
    <property type="entry name" value="Ribonuclease H-like superfamily/Ribonuclease H"/>
    <property type="match status" value="3"/>
</dbReference>
<sequence length="1312" mass="147431">MDNISQVIHNCETCTAIIQAKRVKPLWYGGLWLKHRYGEAWQIDYITLPQTRQDKHYVLTMVEAATGWLETYPVPHATAWNTILGLEKQVLWTHGTPERIESDNGTHFKNGLINTWTREHGIEWIYHIPHHAPAAGKVERCNGLLKTTLKALGGGTFKNWEVNLAKATWMVNTRGSINGAGPAQSEPLHRVDGDKVPVVHMKSILGKTVWINPTSGKGRPICGIVFAQGPGSTWWGQEPCPCPLAKRLAPSGFLAFIQGEGARDCNKELTVLAQPLRPPLTIPENALIAKAIALPSHAMEQVMPMLDQQISPCSEHVEIHATWVKQIGRDRLIIDCDLSCGEKMISIKGGSQDFTLVEADVSLTGNEWKRHPIVTGPEAPCILGIDFLRNGYFKDPKGFRWAFGIAAVETGGVKQLNTLHGLSENPSAVGLLKVEEQQVPIATSIVHRRQYRTNRDAVIPIHKMIRELETQGVVSKAYSPFNSPIWPVHKSDGEWRLTVDYRALNKVIPPLSAAVPDMLELQYELESKAAKWYATIDIANAFFSIPLAAECRPQFAFTWRGVQYTWNRLPQGWKHSPTICHGLIQAALEKGEAPEHLQYINDIIVWGNTAMEVFEKGEKIIQILLKAGFAIKKSKVKGPAREIQFLGVNGTMEGVRFPLSQIVSPLYLVTRKKNDFHWGPEQQQAFAQIKQEIAHAVALGPVRTGLEVKNVLYSAAGNNGLSWSLWQKGPGETRGRPLGFWSRSYRGSETNYTPTEKEILAAYEGVQAASEVVGTETQLLLAPRLPVLGWMFKAEVPSTHHATNATWSKWIALITQRARIGNPNRPGILEIITNWPEGENFGLVHEEEQEQMTRAEEAPPYNQLPAEETRYALFTDGSCRIVGMKRKWKAAVWSPTRQVAQVTEGEGGSSQLAELKAVQLALDIAEREKWPKLYLYTDSWMVANALWGWLEKWKKANWQRRGKPIWAADEWKDIATWVEKLPVKVRHVDAHAPKSRANEEHRNNEQVDQAAKIEVSKIDLDWQHKGELFLARWAHDASGHQSRDATYKWARDQGVDLTMDSISQVIHDYETCAAIKQAKRVKPLWYGGRWSKYKYGEAWQIDYITLPQTRQGKRYVLTMVEATPGWLETYPVPHATAHNTILGLEKQVLWRHGTPERIESDNGTHFKNSLINNWAREHGIEWVYHIPYHAPPSGKIERYNGLLKTTLKALGGGSFRNWEQHLAKATWLVNTRGSTNRAGPAQSESLHTVDGEKVPVVHVRGLLGKTVWINSASSTEDPIRGIVFAQGPGCTWWVMQKDGTTRCVPQGDLIVG</sequence>
<dbReference type="InterPro" id="IPR000477">
    <property type="entry name" value="RT_dom"/>
</dbReference>
<dbReference type="InterPro" id="IPR012337">
    <property type="entry name" value="RNaseH-like_sf"/>
</dbReference>
<dbReference type="SUPFAM" id="SSF56672">
    <property type="entry name" value="DNA/RNA polymerases"/>
    <property type="match status" value="1"/>
</dbReference>
<dbReference type="InterPro" id="IPR051320">
    <property type="entry name" value="Viral_Replic_Matur_Polypro"/>
</dbReference>
<dbReference type="InterPro" id="IPR036397">
    <property type="entry name" value="RNaseH_sf"/>
</dbReference>
<dbReference type="Proteomes" id="UP000269221">
    <property type="component" value="Unassembled WGS sequence"/>
</dbReference>
<dbReference type="STRING" id="333673.A0A3M0JT49"/>
<dbReference type="Pfam" id="PF00665">
    <property type="entry name" value="rve"/>
    <property type="match status" value="2"/>
</dbReference>
<organism evidence="6 7">
    <name type="scientific">Hirundo rustica rustica</name>
    <dbReference type="NCBI Taxonomy" id="333673"/>
    <lineage>
        <taxon>Eukaryota</taxon>
        <taxon>Metazoa</taxon>
        <taxon>Chordata</taxon>
        <taxon>Craniata</taxon>
        <taxon>Vertebrata</taxon>
        <taxon>Euteleostomi</taxon>
        <taxon>Archelosauria</taxon>
        <taxon>Archosauria</taxon>
        <taxon>Dinosauria</taxon>
        <taxon>Saurischia</taxon>
        <taxon>Theropoda</taxon>
        <taxon>Coelurosauria</taxon>
        <taxon>Aves</taxon>
        <taxon>Neognathae</taxon>
        <taxon>Neoaves</taxon>
        <taxon>Telluraves</taxon>
        <taxon>Australaves</taxon>
        <taxon>Passeriformes</taxon>
        <taxon>Sylvioidea</taxon>
        <taxon>Hirundinidae</taxon>
        <taxon>Hirundo</taxon>
    </lineage>
</organism>
<dbReference type="Gene3D" id="3.10.10.10">
    <property type="entry name" value="HIV Type 1 Reverse Transcriptase, subunit A, domain 1"/>
    <property type="match status" value="1"/>
</dbReference>
<dbReference type="Pfam" id="PF00078">
    <property type="entry name" value="RVT_1"/>
    <property type="match status" value="1"/>
</dbReference>
<dbReference type="PANTHER" id="PTHR33064">
    <property type="entry name" value="POL PROTEIN"/>
    <property type="match status" value="1"/>
</dbReference>
<name>A0A3M0JT49_HIRRU</name>
<evidence type="ECO:0000256" key="2">
    <source>
        <dbReference type="ARBA" id="ARBA00012180"/>
    </source>
</evidence>
<evidence type="ECO:0000313" key="6">
    <source>
        <dbReference type="EMBL" id="RMC04182.1"/>
    </source>
</evidence>
<keyword evidence="7" id="KW-1185">Reference proteome</keyword>
<evidence type="ECO:0000259" key="5">
    <source>
        <dbReference type="PROSITE" id="PS50994"/>
    </source>
</evidence>
<evidence type="ECO:0000313" key="7">
    <source>
        <dbReference type="Proteomes" id="UP000269221"/>
    </source>
</evidence>
<dbReference type="Pfam" id="PF00075">
    <property type="entry name" value="RNase_H"/>
    <property type="match status" value="1"/>
</dbReference>
<feature type="domain" description="RNase H type-1" evidence="4">
    <location>
        <begin position="867"/>
        <end position="1016"/>
    </location>
</feature>
<evidence type="ECO:0000259" key="3">
    <source>
        <dbReference type="PROSITE" id="PS50878"/>
    </source>
</evidence>
<dbReference type="InterPro" id="IPR041577">
    <property type="entry name" value="RT_RNaseH_2"/>
</dbReference>
<dbReference type="SUPFAM" id="SSF53098">
    <property type="entry name" value="Ribonuclease H-like"/>
    <property type="match status" value="3"/>
</dbReference>
<accession>A0A3M0JT49</accession>
<comment type="caution">
    <text evidence="6">The sequence shown here is derived from an EMBL/GenBank/DDBJ whole genome shotgun (WGS) entry which is preliminary data.</text>
</comment>
<dbReference type="PANTHER" id="PTHR33064:SF29">
    <property type="entry name" value="PEPTIDASE A2 DOMAIN-CONTAINING PROTEIN-RELATED"/>
    <property type="match status" value="1"/>
</dbReference>
<dbReference type="OrthoDB" id="9291658at2759"/>
<dbReference type="GO" id="GO:0015074">
    <property type="term" value="P:DNA integration"/>
    <property type="evidence" value="ECO:0007669"/>
    <property type="project" value="InterPro"/>
</dbReference>
<dbReference type="PROSITE" id="PS50994">
    <property type="entry name" value="INTEGRASE"/>
    <property type="match status" value="2"/>
</dbReference>